<accession>A0AAU7DVD1</accession>
<dbReference type="InterPro" id="IPR003018">
    <property type="entry name" value="GAF"/>
</dbReference>
<dbReference type="InterPro" id="IPR029016">
    <property type="entry name" value="GAF-like_dom_sf"/>
</dbReference>
<proteinExistence type="predicted"/>
<gene>
    <name evidence="2" type="ORF">V5R04_13555</name>
</gene>
<dbReference type="SUPFAM" id="SSF55781">
    <property type="entry name" value="GAF domain-like"/>
    <property type="match status" value="1"/>
</dbReference>
<reference evidence="2" key="1">
    <citation type="submission" date="2024-02" db="EMBL/GenBank/DDBJ databases">
        <title>Tomenella chthoni gen. nov. sp. nov., a member of the family Jonesiaceae isolated from bat guano.</title>
        <authorList>
            <person name="Miller S.L."/>
            <person name="King J."/>
            <person name="Sankaranarayanan K."/>
            <person name="Lawson P.A."/>
        </authorList>
    </citation>
    <scope>NUCLEOTIDE SEQUENCE</scope>
    <source>
        <strain evidence="2">BS-20</strain>
    </source>
</reference>
<dbReference type="Gene3D" id="3.30.450.40">
    <property type="match status" value="1"/>
</dbReference>
<dbReference type="Gene3D" id="1.10.10.2840">
    <property type="entry name" value="PucR C-terminal helix-turn-helix domain"/>
    <property type="match status" value="1"/>
</dbReference>
<protein>
    <submittedName>
        <fullName evidence="2">GAF domain-containing protein</fullName>
    </submittedName>
</protein>
<dbReference type="PANTHER" id="PTHR33744">
    <property type="entry name" value="CARBOHYDRATE DIACID REGULATOR"/>
    <property type="match status" value="1"/>
</dbReference>
<organism evidence="2">
    <name type="scientific">Jonesiaceae bacterium BS-20</name>
    <dbReference type="NCBI Taxonomy" id="3120821"/>
    <lineage>
        <taxon>Bacteria</taxon>
        <taxon>Bacillati</taxon>
        <taxon>Actinomycetota</taxon>
        <taxon>Actinomycetes</taxon>
        <taxon>Micrococcales</taxon>
        <taxon>Jonesiaceae</taxon>
    </lineage>
</organism>
<dbReference type="InterPro" id="IPR042070">
    <property type="entry name" value="PucR_C-HTH_sf"/>
</dbReference>
<evidence type="ECO:0000313" key="2">
    <source>
        <dbReference type="EMBL" id="XBH21225.1"/>
    </source>
</evidence>
<dbReference type="EMBL" id="CP146203">
    <property type="protein sequence ID" value="XBH21225.1"/>
    <property type="molecule type" value="Genomic_DNA"/>
</dbReference>
<name>A0AAU7DVD1_9MICO</name>
<dbReference type="PANTHER" id="PTHR33744:SF1">
    <property type="entry name" value="DNA-BINDING TRANSCRIPTIONAL ACTIVATOR ADER"/>
    <property type="match status" value="1"/>
</dbReference>
<sequence>MTEPSVAHSIPVLPDPPIDQLLRAVRECAEDLASIKDRTVVLRGVVRRTRQLLQTDMAYLSRNDLGAGETFIFVTDGVRTPAYQSIRMSLGTGLLGAVAAGGSPVQTADYLADPEMNHLDYIDKIVHGEGVKAILGTPLRVGGKVVGALLVAHRSPLKFSPTAVQALVDLAAQASIAFEHTRLTSKLNQLINTQSSTQTETVKRQRELEDMLRLDERLMGSLVPGAGLEGIVDVLTEEVGHSVSIYDPAWQLLAGSAVFDGEVLRPEHVMAAAEASRHGRGATGVRQATETLVIAAASAGEEHLATLVSQGGPKDRTVLERASVFVSTLILFERTLIDADNRAQSELISDLVSPHKHNDPTLMSRLADYGIHGAKGLDVLVGEVDPDVGYAALTAVRSVLYQGLFTLHSGHICIITDSARSSQTLATRLLTTLNSRNITALIGHTHASEVEGVGNAHSRALAIIAAQQALGRTNAVANVTDLGLAGIVVAGAHPAHIAELIDRFVGPLISYDQTHHSELTLTAWCYLEHGGKLTPTAAYLHIHPNTVRQRAERISGLLGATWRTPPHSVDLHFALRLWRLQSTR</sequence>
<dbReference type="InterPro" id="IPR051448">
    <property type="entry name" value="CdaR-like_regulators"/>
</dbReference>
<dbReference type="Pfam" id="PF01590">
    <property type="entry name" value="GAF"/>
    <property type="match status" value="1"/>
</dbReference>
<evidence type="ECO:0000259" key="1">
    <source>
        <dbReference type="SMART" id="SM00065"/>
    </source>
</evidence>
<feature type="domain" description="GAF" evidence="1">
    <location>
        <begin position="37"/>
        <end position="188"/>
    </location>
</feature>
<dbReference type="Pfam" id="PF13556">
    <property type="entry name" value="HTH_30"/>
    <property type="match status" value="1"/>
</dbReference>
<dbReference type="AlphaFoldDB" id="A0AAU7DVD1"/>
<dbReference type="SMART" id="SM00065">
    <property type="entry name" value="GAF"/>
    <property type="match status" value="1"/>
</dbReference>
<dbReference type="InterPro" id="IPR025736">
    <property type="entry name" value="PucR_C-HTH_dom"/>
</dbReference>